<evidence type="ECO:0000256" key="1">
    <source>
        <dbReference type="SAM" id="Phobius"/>
    </source>
</evidence>
<proteinExistence type="predicted"/>
<reference evidence="2" key="1">
    <citation type="submission" date="2018-04" db="EMBL/GenBank/DDBJ databases">
        <title>Transcriptome assembly of Sipha flava.</title>
        <authorList>
            <person name="Scully E.D."/>
            <person name="Geib S.M."/>
            <person name="Palmer N.A."/>
            <person name="Koch K."/>
            <person name="Bradshaw J."/>
            <person name="Heng-Moss T."/>
            <person name="Sarath G."/>
        </authorList>
    </citation>
    <scope>NUCLEOTIDE SEQUENCE</scope>
</reference>
<keyword evidence="1" id="KW-0812">Transmembrane</keyword>
<name>A0A2S2Q7A3_9HEMI</name>
<accession>A0A2S2Q7A3</accession>
<feature type="transmembrane region" description="Helical" evidence="1">
    <location>
        <begin position="50"/>
        <end position="68"/>
    </location>
</feature>
<organism evidence="2">
    <name type="scientific">Sipha flava</name>
    <name type="common">yellow sugarcane aphid</name>
    <dbReference type="NCBI Taxonomy" id="143950"/>
    <lineage>
        <taxon>Eukaryota</taxon>
        <taxon>Metazoa</taxon>
        <taxon>Ecdysozoa</taxon>
        <taxon>Arthropoda</taxon>
        <taxon>Hexapoda</taxon>
        <taxon>Insecta</taxon>
        <taxon>Pterygota</taxon>
        <taxon>Neoptera</taxon>
        <taxon>Paraneoptera</taxon>
        <taxon>Hemiptera</taxon>
        <taxon>Sternorrhyncha</taxon>
        <taxon>Aphidomorpha</taxon>
        <taxon>Aphidoidea</taxon>
        <taxon>Aphididae</taxon>
        <taxon>Sipha</taxon>
    </lineage>
</organism>
<sequence length="108" mass="12779">MDNQMRFFRACSTNRFLGRKSYTYNTFFFNHITNDLAPFVNQLVLAPNNLSRAVHVLFLFIYIIFLLFGQSEHVRCVVHICERIIVTRQITCELHVKDDKVILPSEIR</sequence>
<gene>
    <name evidence="2" type="ORF">g.184517</name>
</gene>
<protein>
    <submittedName>
        <fullName evidence="2">Uncharacterized protein</fullName>
    </submittedName>
</protein>
<keyword evidence="1" id="KW-1133">Transmembrane helix</keyword>
<dbReference type="AlphaFoldDB" id="A0A2S2Q7A3"/>
<keyword evidence="1" id="KW-0472">Membrane</keyword>
<dbReference type="EMBL" id="GGMS01004423">
    <property type="protein sequence ID" value="MBY73626.1"/>
    <property type="molecule type" value="Transcribed_RNA"/>
</dbReference>
<evidence type="ECO:0000313" key="2">
    <source>
        <dbReference type="EMBL" id="MBY73626.1"/>
    </source>
</evidence>